<dbReference type="AlphaFoldDB" id="A0A5N6Z4G1"/>
<gene>
    <name evidence="1" type="ORF">BDV28DRAFT_4602</name>
</gene>
<evidence type="ECO:0000313" key="1">
    <source>
        <dbReference type="EMBL" id="KAE8352308.1"/>
    </source>
</evidence>
<dbReference type="Pfam" id="PF19086">
    <property type="entry name" value="Terpene_syn_C_2"/>
    <property type="match status" value="1"/>
</dbReference>
<sequence length="405" mass="45751">MALRPEKSEQFRLQDFLPAAQESGNTMAAFTTSGLPLLKPILCTYNPHPEFRFLYPKIGAFSFLRKNGPLNYQNSIEIKPSWLGTPWPTSFPVARQCRHWEAGLEAGKELLLELRRFSSDDDRKLPSGLFVSEDPDKLSVKGLRAVENATNAGIYMNPGASKNRMRLLVKSLLAFWLHDDVVETHPEQAGYTAIDEGTAQWSEIIRDSSIRPSATSLHAAELIEEDPDLGRELMQCMLYWFDAMRQTPRTSFTGLRDFLDYRTVDIAAPAILAFVRFANETRLSTAENDDLRPFLALAVDHVILVNDFYSYEKEKRDFETGRCTFIVNTVHYLGESLSVEPSTAKSVALQLLAELEGQLGKELTRLRDSDSLNETQLKYACAVLEMVAGNLFYSMSAPRYGEVRK</sequence>
<organism evidence="1 2">
    <name type="scientific">Aspergillus coremiiformis</name>
    <dbReference type="NCBI Taxonomy" id="138285"/>
    <lineage>
        <taxon>Eukaryota</taxon>
        <taxon>Fungi</taxon>
        <taxon>Dikarya</taxon>
        <taxon>Ascomycota</taxon>
        <taxon>Pezizomycotina</taxon>
        <taxon>Eurotiomycetes</taxon>
        <taxon>Eurotiomycetidae</taxon>
        <taxon>Eurotiales</taxon>
        <taxon>Aspergillaceae</taxon>
        <taxon>Aspergillus</taxon>
        <taxon>Aspergillus subgen. Circumdati</taxon>
    </lineage>
</organism>
<proteinExistence type="predicted"/>
<dbReference type="EMBL" id="ML739135">
    <property type="protein sequence ID" value="KAE8352308.1"/>
    <property type="molecule type" value="Genomic_DNA"/>
</dbReference>
<dbReference type="InterPro" id="IPR008949">
    <property type="entry name" value="Isoprenoid_synthase_dom_sf"/>
</dbReference>
<evidence type="ECO:0000313" key="2">
    <source>
        <dbReference type="Proteomes" id="UP000327118"/>
    </source>
</evidence>
<name>A0A5N6Z4G1_9EURO</name>
<dbReference type="Gene3D" id="1.10.600.10">
    <property type="entry name" value="Farnesyl Diphosphate Synthase"/>
    <property type="match status" value="1"/>
</dbReference>
<reference evidence="2" key="1">
    <citation type="submission" date="2019-04" db="EMBL/GenBank/DDBJ databases">
        <title>Friends and foes A comparative genomics studyof 23 Aspergillus species from section Flavi.</title>
        <authorList>
            <consortium name="DOE Joint Genome Institute"/>
            <person name="Kjaerbolling I."/>
            <person name="Vesth T."/>
            <person name="Frisvad J.C."/>
            <person name="Nybo J.L."/>
            <person name="Theobald S."/>
            <person name="Kildgaard S."/>
            <person name="Isbrandt T."/>
            <person name="Kuo A."/>
            <person name="Sato A."/>
            <person name="Lyhne E.K."/>
            <person name="Kogle M.E."/>
            <person name="Wiebenga A."/>
            <person name="Kun R.S."/>
            <person name="Lubbers R.J."/>
            <person name="Makela M.R."/>
            <person name="Barry K."/>
            <person name="Chovatia M."/>
            <person name="Clum A."/>
            <person name="Daum C."/>
            <person name="Haridas S."/>
            <person name="He G."/>
            <person name="LaButti K."/>
            <person name="Lipzen A."/>
            <person name="Mondo S."/>
            <person name="Riley R."/>
            <person name="Salamov A."/>
            <person name="Simmons B.A."/>
            <person name="Magnuson J.K."/>
            <person name="Henrissat B."/>
            <person name="Mortensen U.H."/>
            <person name="Larsen T.O."/>
            <person name="Devries R.P."/>
            <person name="Grigoriev I.V."/>
            <person name="Machida M."/>
            <person name="Baker S.E."/>
            <person name="Andersen M.R."/>
        </authorList>
    </citation>
    <scope>NUCLEOTIDE SEQUENCE [LARGE SCALE GENOMIC DNA]</scope>
    <source>
        <strain evidence="2">CBS 553.77</strain>
    </source>
</reference>
<keyword evidence="2" id="KW-1185">Reference proteome</keyword>
<dbReference type="Proteomes" id="UP000327118">
    <property type="component" value="Unassembled WGS sequence"/>
</dbReference>
<accession>A0A5N6Z4G1</accession>
<dbReference type="SUPFAM" id="SSF48576">
    <property type="entry name" value="Terpenoid synthases"/>
    <property type="match status" value="1"/>
</dbReference>
<dbReference type="OrthoDB" id="3004402at2759"/>
<protein>
    <submittedName>
        <fullName evidence="1">Isoprenoid synthase domain-containing protein</fullName>
    </submittedName>
</protein>